<comment type="caution">
    <text evidence="13">The sequence shown here is derived from an EMBL/GenBank/DDBJ whole genome shotgun (WGS) entry which is preliminary data.</text>
</comment>
<proteinExistence type="predicted"/>
<dbReference type="SUPFAM" id="SSF63380">
    <property type="entry name" value="Riboflavin synthase domain-like"/>
    <property type="match status" value="1"/>
</dbReference>
<evidence type="ECO:0000256" key="11">
    <source>
        <dbReference type="SAM" id="Phobius"/>
    </source>
</evidence>
<dbReference type="PANTHER" id="PTHR11972">
    <property type="entry name" value="NADPH OXIDASE"/>
    <property type="match status" value="1"/>
</dbReference>
<dbReference type="PROSITE" id="PS51384">
    <property type="entry name" value="FAD_FR"/>
    <property type="match status" value="1"/>
</dbReference>
<dbReference type="SFLD" id="SFLDG01168">
    <property type="entry name" value="Ferric_reductase_subgroup_(FRE"/>
    <property type="match status" value="1"/>
</dbReference>
<evidence type="ECO:0000256" key="4">
    <source>
        <dbReference type="ARBA" id="ARBA00022723"/>
    </source>
</evidence>
<evidence type="ECO:0000256" key="10">
    <source>
        <dbReference type="ARBA" id="ARBA00023136"/>
    </source>
</evidence>
<dbReference type="SFLD" id="SFLDS00052">
    <property type="entry name" value="Ferric_Reductase_Domain"/>
    <property type="match status" value="1"/>
</dbReference>
<feature type="transmembrane region" description="Helical" evidence="11">
    <location>
        <begin position="113"/>
        <end position="130"/>
    </location>
</feature>
<dbReference type="InterPro" id="IPR013112">
    <property type="entry name" value="FAD-bd_8"/>
</dbReference>
<dbReference type="GO" id="GO:0006952">
    <property type="term" value="P:defense response"/>
    <property type="evidence" value="ECO:0007669"/>
    <property type="project" value="TreeGrafter"/>
</dbReference>
<dbReference type="InterPro" id="IPR039261">
    <property type="entry name" value="FNR_nucleotide-bd"/>
</dbReference>
<dbReference type="GO" id="GO:0042554">
    <property type="term" value="P:superoxide anion generation"/>
    <property type="evidence" value="ECO:0007669"/>
    <property type="project" value="TreeGrafter"/>
</dbReference>
<keyword evidence="10 11" id="KW-0472">Membrane</keyword>
<evidence type="ECO:0000256" key="7">
    <source>
        <dbReference type="ARBA" id="ARBA00023002"/>
    </source>
</evidence>
<name>A0A9W8EAV9_9FUNG</name>
<evidence type="ECO:0000259" key="12">
    <source>
        <dbReference type="PROSITE" id="PS51384"/>
    </source>
</evidence>
<evidence type="ECO:0000256" key="5">
    <source>
        <dbReference type="ARBA" id="ARBA00022982"/>
    </source>
</evidence>
<comment type="subcellular location">
    <subcellularLocation>
        <location evidence="1">Membrane</location>
        <topology evidence="1">Multi-pass membrane protein</topology>
    </subcellularLocation>
</comment>
<dbReference type="PANTHER" id="PTHR11972:SF153">
    <property type="entry name" value="SUPEROXIDE-GENERATING NADPH OXIDASE HEAVY CHAIN SUBUNIT A"/>
    <property type="match status" value="1"/>
</dbReference>
<keyword evidence="2" id="KW-0349">Heme</keyword>
<evidence type="ECO:0000313" key="14">
    <source>
        <dbReference type="Proteomes" id="UP001151582"/>
    </source>
</evidence>
<dbReference type="SUPFAM" id="SSF52343">
    <property type="entry name" value="Ferredoxin reductase-like, C-terminal NADP-linked domain"/>
    <property type="match status" value="1"/>
</dbReference>
<dbReference type="InterPro" id="IPR017927">
    <property type="entry name" value="FAD-bd_FR_type"/>
</dbReference>
<feature type="transmembrane region" description="Helical" evidence="11">
    <location>
        <begin position="188"/>
        <end position="209"/>
    </location>
</feature>
<dbReference type="InterPro" id="IPR013130">
    <property type="entry name" value="Fe3_Rdtase_TM_dom"/>
</dbReference>
<sequence>MSKRFSVAAEQSAFSRFSYYVLGSDIQVTAFTTLWLVLQALVFGLGLVNYRYNAIYQQSRELLGWSLVFARASALVIHVDTAVILFPVCRTLVSMLRSTPLSRVIPFDRNLGFHKLCGYSLVAFTIIHTASHYANYAKLAQNNGPDGPGFAFYCFVSGPGLTGHIMLLSLILMTVTAQGRIRQRSFEAFWYTHHLFIVFFAGFTIHGGFCLVKPDSGDCANMASFWKYWIASGVVYLAERTMREVRARHKTMITKVVQHPSNTVEIQIRKDFCHAKAGQYIFVCCPEISLHQWHPFTLTSAPEEQCLSIHMRTVGNWTRQFAERLGCELVGPPGGPRDPRKILAEQHGLDRAHVVTALSPSRPTFAHTLPQIVVDGPFGCASEDVFNYEVAFLVGAGIGVTPFASVLKSIWYRANSPSQHTRLRKVYFFWIARDKECFEWFQSLLKAIENEDANHYIEIRTYLTGRLNTDEVRNVMLNDEEGHEDALTGLKSPTYYGRPNWDQVFLQLRENHPATDIGVFFCGPQRLDNVLHMMCRQSNDPSEAGTKFFYNKENF</sequence>
<keyword evidence="4" id="KW-0479">Metal-binding</keyword>
<dbReference type="AlphaFoldDB" id="A0A9W8EAV9"/>
<evidence type="ECO:0000313" key="13">
    <source>
        <dbReference type="EMBL" id="KAJ1974389.1"/>
    </source>
</evidence>
<dbReference type="InterPro" id="IPR013121">
    <property type="entry name" value="Fe_red_NAD-bd_6"/>
</dbReference>
<evidence type="ECO:0000256" key="9">
    <source>
        <dbReference type="ARBA" id="ARBA00023065"/>
    </source>
</evidence>
<dbReference type="GO" id="GO:0043020">
    <property type="term" value="C:NADPH oxidase complex"/>
    <property type="evidence" value="ECO:0007669"/>
    <property type="project" value="TreeGrafter"/>
</dbReference>
<feature type="transmembrane region" description="Helical" evidence="11">
    <location>
        <begin position="20"/>
        <end position="48"/>
    </location>
</feature>
<keyword evidence="9" id="KW-0406">Ion transport</keyword>
<dbReference type="FunFam" id="3.40.50.80:FF:000004">
    <property type="entry name" value="NADPH oxidase isoform 2"/>
    <property type="match status" value="1"/>
</dbReference>
<keyword evidence="3 11" id="KW-0812">Transmembrane</keyword>
<evidence type="ECO:0000256" key="2">
    <source>
        <dbReference type="ARBA" id="ARBA00022617"/>
    </source>
</evidence>
<keyword evidence="7" id="KW-0560">Oxidoreductase</keyword>
<dbReference type="Gene3D" id="3.40.50.80">
    <property type="entry name" value="Nucleotide-binding domain of ferredoxin-NADP reductase (FNR) module"/>
    <property type="match status" value="1"/>
</dbReference>
<dbReference type="EMBL" id="JANBQB010000661">
    <property type="protein sequence ID" value="KAJ1974389.1"/>
    <property type="molecule type" value="Genomic_DNA"/>
</dbReference>
<dbReference type="Pfam" id="PF08030">
    <property type="entry name" value="NAD_binding_6"/>
    <property type="match status" value="1"/>
</dbReference>
<evidence type="ECO:0000256" key="1">
    <source>
        <dbReference type="ARBA" id="ARBA00004141"/>
    </source>
</evidence>
<organism evidence="13 14">
    <name type="scientific">Dimargaris verticillata</name>
    <dbReference type="NCBI Taxonomy" id="2761393"/>
    <lineage>
        <taxon>Eukaryota</taxon>
        <taxon>Fungi</taxon>
        <taxon>Fungi incertae sedis</taxon>
        <taxon>Zoopagomycota</taxon>
        <taxon>Kickxellomycotina</taxon>
        <taxon>Dimargaritomycetes</taxon>
        <taxon>Dimargaritales</taxon>
        <taxon>Dimargaritaceae</taxon>
        <taxon>Dimargaris</taxon>
    </lineage>
</organism>
<dbReference type="InterPro" id="IPR050369">
    <property type="entry name" value="RBOH/FRE"/>
</dbReference>
<keyword evidence="8" id="KW-0408">Iron</keyword>
<gene>
    <name evidence="13" type="ORF">H4R34_004732</name>
</gene>
<dbReference type="PRINTS" id="PR00466">
    <property type="entry name" value="GP91PHOX"/>
</dbReference>
<keyword evidence="9" id="KW-0813">Transport</keyword>
<dbReference type="Pfam" id="PF01794">
    <property type="entry name" value="Ferric_reduct"/>
    <property type="match status" value="1"/>
</dbReference>
<evidence type="ECO:0000256" key="3">
    <source>
        <dbReference type="ARBA" id="ARBA00022692"/>
    </source>
</evidence>
<accession>A0A9W8EAV9</accession>
<keyword evidence="5" id="KW-0249">Electron transport</keyword>
<dbReference type="InterPro" id="IPR017938">
    <property type="entry name" value="Riboflavin_synthase-like_b-brl"/>
</dbReference>
<protein>
    <recommendedName>
        <fullName evidence="12">FAD-binding FR-type domain-containing protein</fullName>
    </recommendedName>
</protein>
<dbReference type="InterPro" id="IPR000778">
    <property type="entry name" value="Cyt_b245_heavy_chain"/>
</dbReference>
<dbReference type="CDD" id="cd06186">
    <property type="entry name" value="NOX_Duox_like_FAD_NADP"/>
    <property type="match status" value="1"/>
</dbReference>
<evidence type="ECO:0000256" key="8">
    <source>
        <dbReference type="ARBA" id="ARBA00023004"/>
    </source>
</evidence>
<keyword evidence="14" id="KW-1185">Reference proteome</keyword>
<dbReference type="Proteomes" id="UP001151582">
    <property type="component" value="Unassembled WGS sequence"/>
</dbReference>
<keyword evidence="6 11" id="KW-1133">Transmembrane helix</keyword>
<evidence type="ECO:0000256" key="6">
    <source>
        <dbReference type="ARBA" id="ARBA00022989"/>
    </source>
</evidence>
<dbReference type="Gene3D" id="2.40.30.10">
    <property type="entry name" value="Translation factors"/>
    <property type="match status" value="1"/>
</dbReference>
<dbReference type="SFLD" id="SFLDG01169">
    <property type="entry name" value="NADPH_oxidase_subgroup_(NOX)"/>
    <property type="match status" value="1"/>
</dbReference>
<dbReference type="GO" id="GO:0046872">
    <property type="term" value="F:metal ion binding"/>
    <property type="evidence" value="ECO:0007669"/>
    <property type="project" value="UniProtKB-KW"/>
</dbReference>
<dbReference type="Pfam" id="PF08022">
    <property type="entry name" value="FAD_binding_8"/>
    <property type="match status" value="1"/>
</dbReference>
<dbReference type="OrthoDB" id="167398at2759"/>
<dbReference type="GO" id="GO:0016175">
    <property type="term" value="F:superoxide-generating NAD(P)H oxidase activity"/>
    <property type="evidence" value="ECO:0007669"/>
    <property type="project" value="TreeGrafter"/>
</dbReference>
<feature type="domain" description="FAD-binding FR-type" evidence="12">
    <location>
        <begin position="240"/>
        <end position="384"/>
    </location>
</feature>
<dbReference type="GO" id="GO:0006811">
    <property type="term" value="P:monoatomic ion transport"/>
    <property type="evidence" value="ECO:0007669"/>
    <property type="project" value="UniProtKB-KW"/>
</dbReference>
<reference evidence="13" key="1">
    <citation type="submission" date="2022-07" db="EMBL/GenBank/DDBJ databases">
        <title>Phylogenomic reconstructions and comparative analyses of Kickxellomycotina fungi.</title>
        <authorList>
            <person name="Reynolds N.K."/>
            <person name="Stajich J.E."/>
            <person name="Barry K."/>
            <person name="Grigoriev I.V."/>
            <person name="Crous P."/>
            <person name="Smith M.E."/>
        </authorList>
    </citation>
    <scope>NUCLEOTIDE SEQUENCE</scope>
    <source>
        <strain evidence="13">RSA 567</strain>
    </source>
</reference>
<feature type="transmembrane region" description="Helical" evidence="11">
    <location>
        <begin position="150"/>
        <end position="176"/>
    </location>
</feature>